<dbReference type="EMBL" id="CMVM020000016">
    <property type="status" value="NOT_ANNOTATED_CDS"/>
    <property type="molecule type" value="Genomic_DNA"/>
</dbReference>
<sequence>MSIQTIAIIDLSELQQQEEAISSPTERQIKLYNSIRFFSPTKELERYAARFEDAWLHHLFKCDIRKCSDK</sequence>
<name>A0A8R1XMS5_ONCVO</name>
<organism evidence="1 2">
    <name type="scientific">Onchocerca volvulus</name>
    <dbReference type="NCBI Taxonomy" id="6282"/>
    <lineage>
        <taxon>Eukaryota</taxon>
        <taxon>Metazoa</taxon>
        <taxon>Ecdysozoa</taxon>
        <taxon>Nematoda</taxon>
        <taxon>Chromadorea</taxon>
        <taxon>Rhabditida</taxon>
        <taxon>Spirurina</taxon>
        <taxon>Spiruromorpha</taxon>
        <taxon>Filarioidea</taxon>
        <taxon>Onchocercidae</taxon>
        <taxon>Onchocerca</taxon>
    </lineage>
</organism>
<dbReference type="Proteomes" id="UP000024404">
    <property type="component" value="Unassembled WGS sequence"/>
</dbReference>
<evidence type="ECO:0000313" key="2">
    <source>
        <dbReference type="Proteomes" id="UP000024404"/>
    </source>
</evidence>
<evidence type="ECO:0000313" key="1">
    <source>
        <dbReference type="EnsemblMetazoa" id="OVOC11827.1"/>
    </source>
</evidence>
<reference evidence="1" key="2">
    <citation type="submission" date="2022-06" db="UniProtKB">
        <authorList>
            <consortium name="EnsemblMetazoa"/>
        </authorList>
    </citation>
    <scope>IDENTIFICATION</scope>
</reference>
<protein>
    <submittedName>
        <fullName evidence="1">Uncharacterized protein</fullName>
    </submittedName>
</protein>
<reference evidence="2" key="1">
    <citation type="submission" date="2013-10" db="EMBL/GenBank/DDBJ databases">
        <title>Genome sequencing of Onchocerca volvulus.</title>
        <authorList>
            <person name="Cotton J."/>
            <person name="Tsai J."/>
            <person name="Stanley E."/>
            <person name="Tracey A."/>
            <person name="Holroyd N."/>
            <person name="Lustigman S."/>
            <person name="Berriman M."/>
        </authorList>
    </citation>
    <scope>NUCLEOTIDE SEQUENCE</scope>
</reference>
<proteinExistence type="predicted"/>
<accession>A0A8R1XMS5</accession>
<dbReference type="AlphaFoldDB" id="A0A8R1XMS5"/>
<keyword evidence="2" id="KW-1185">Reference proteome</keyword>
<dbReference type="EnsemblMetazoa" id="OVOC11827.1">
    <property type="protein sequence ID" value="OVOC11827.1"/>
    <property type="gene ID" value="WBGene00248636"/>
</dbReference>